<evidence type="ECO:0000313" key="2">
    <source>
        <dbReference type="EMBL" id="HIZ32533.1"/>
    </source>
</evidence>
<name>A0A9D2E7C3_9BACE</name>
<feature type="transmembrane region" description="Helical" evidence="1">
    <location>
        <begin position="74"/>
        <end position="96"/>
    </location>
</feature>
<reference evidence="2" key="1">
    <citation type="journal article" date="2021" name="PeerJ">
        <title>Extensive microbial diversity within the chicken gut microbiome revealed by metagenomics and culture.</title>
        <authorList>
            <person name="Gilroy R."/>
            <person name="Ravi A."/>
            <person name="Getino M."/>
            <person name="Pursley I."/>
            <person name="Horton D.L."/>
            <person name="Alikhan N.F."/>
            <person name="Baker D."/>
            <person name="Gharbi K."/>
            <person name="Hall N."/>
            <person name="Watson M."/>
            <person name="Adriaenssens E.M."/>
            <person name="Foster-Nyarko E."/>
            <person name="Jarju S."/>
            <person name="Secka A."/>
            <person name="Antonio M."/>
            <person name="Oren A."/>
            <person name="Chaudhuri R.R."/>
            <person name="La Ragione R."/>
            <person name="Hildebrand F."/>
            <person name="Pallen M.J."/>
        </authorList>
    </citation>
    <scope>NUCLEOTIDE SEQUENCE</scope>
    <source>
        <strain evidence="2">ChiHjej9B8-1298</strain>
    </source>
</reference>
<evidence type="ECO:0000256" key="1">
    <source>
        <dbReference type="SAM" id="Phobius"/>
    </source>
</evidence>
<accession>A0A9D2E7C3</accession>
<organism evidence="2 3">
    <name type="scientific">Candidatus Bacteroides merdigallinarum</name>
    <dbReference type="NCBI Taxonomy" id="2838473"/>
    <lineage>
        <taxon>Bacteria</taxon>
        <taxon>Pseudomonadati</taxon>
        <taxon>Bacteroidota</taxon>
        <taxon>Bacteroidia</taxon>
        <taxon>Bacteroidales</taxon>
        <taxon>Bacteroidaceae</taxon>
        <taxon>Bacteroides</taxon>
    </lineage>
</organism>
<gene>
    <name evidence="2" type="ORF">H9814_03145</name>
</gene>
<sequence length="101" mass="11330">MDIFVIAYSLLFYGIGRWVKSSPSVMAGYYTIPKEHRERVARQTADCFYRVFRVMAVLMVVAHGVMRLAGVDKVLSGCLSTLVISVVGTVGTALWVQRYNH</sequence>
<reference evidence="2" key="2">
    <citation type="submission" date="2021-04" db="EMBL/GenBank/DDBJ databases">
        <authorList>
            <person name="Gilroy R."/>
        </authorList>
    </citation>
    <scope>NUCLEOTIDE SEQUENCE</scope>
    <source>
        <strain evidence="2">ChiHjej9B8-1298</strain>
    </source>
</reference>
<keyword evidence="1" id="KW-0812">Transmembrane</keyword>
<feature type="transmembrane region" description="Helical" evidence="1">
    <location>
        <begin position="47"/>
        <end position="68"/>
    </location>
</feature>
<protein>
    <recommendedName>
        <fullName evidence="4">DUF3784 domain-containing protein</fullName>
    </recommendedName>
</protein>
<keyword evidence="1" id="KW-1133">Transmembrane helix</keyword>
<comment type="caution">
    <text evidence="2">The sequence shown here is derived from an EMBL/GenBank/DDBJ whole genome shotgun (WGS) entry which is preliminary data.</text>
</comment>
<proteinExistence type="predicted"/>
<dbReference type="Proteomes" id="UP000824028">
    <property type="component" value="Unassembled WGS sequence"/>
</dbReference>
<dbReference type="EMBL" id="DXBX01000025">
    <property type="protein sequence ID" value="HIZ32533.1"/>
    <property type="molecule type" value="Genomic_DNA"/>
</dbReference>
<keyword evidence="1" id="KW-0472">Membrane</keyword>
<evidence type="ECO:0008006" key="4">
    <source>
        <dbReference type="Google" id="ProtNLM"/>
    </source>
</evidence>
<evidence type="ECO:0000313" key="3">
    <source>
        <dbReference type="Proteomes" id="UP000824028"/>
    </source>
</evidence>
<dbReference type="AlphaFoldDB" id="A0A9D2E7C3"/>